<keyword evidence="3" id="KW-1185">Reference proteome</keyword>
<keyword evidence="1" id="KW-0812">Transmembrane</keyword>
<evidence type="ECO:0000313" key="2">
    <source>
        <dbReference type="EMBL" id="MBW0484303.1"/>
    </source>
</evidence>
<sequence length="395" mass="44637">MGKYSLAVYGFQIGSTMMPIMHFSSGMVFWQYGTMLLKHDAKKSYLHLISSTTATLLHALLVVVEFMVHNQACMNYLDDLAYNYFLYEGLTCWLTALIALVAQYHFARIAYVLTEQTKMWFGLIAALCITTCFASLGTGILFVKVYIHDGYSSDSQFVRHSLARLYKTWLALSGIADLTITIAVSKALYRKQGSMRNKGLSSFLKRLFTIAVNTFSLTSTIAFASFLAAILPTLFENLSHNWRLRFQVASFFLKSLLPRVYLFSFFFSSVPIHSKRSSKFDTCVASLKSNRSNSSIPARAREIFLKAKLSPDRRRKFEVGIENSLFWGLGKDANSCKYSFVLDLDPNNFHRNSIPNLDDPQRSPGYPGFISPATLPLIFNPEWGFSTSAMMSPPF</sequence>
<keyword evidence="1" id="KW-0472">Membrane</keyword>
<keyword evidence="1" id="KW-1133">Transmembrane helix</keyword>
<dbReference type="OrthoDB" id="2499150at2759"/>
<dbReference type="Proteomes" id="UP000765509">
    <property type="component" value="Unassembled WGS sequence"/>
</dbReference>
<protein>
    <submittedName>
        <fullName evidence="2">Uncharacterized protein</fullName>
    </submittedName>
</protein>
<proteinExistence type="predicted"/>
<name>A0A9Q3CJY1_9BASI</name>
<organism evidence="2 3">
    <name type="scientific">Austropuccinia psidii MF-1</name>
    <dbReference type="NCBI Taxonomy" id="1389203"/>
    <lineage>
        <taxon>Eukaryota</taxon>
        <taxon>Fungi</taxon>
        <taxon>Dikarya</taxon>
        <taxon>Basidiomycota</taxon>
        <taxon>Pucciniomycotina</taxon>
        <taxon>Pucciniomycetes</taxon>
        <taxon>Pucciniales</taxon>
        <taxon>Sphaerophragmiaceae</taxon>
        <taxon>Austropuccinia</taxon>
    </lineage>
</organism>
<feature type="transmembrane region" description="Helical" evidence="1">
    <location>
        <begin position="119"/>
        <end position="147"/>
    </location>
</feature>
<feature type="transmembrane region" description="Helical" evidence="1">
    <location>
        <begin position="210"/>
        <end position="231"/>
    </location>
</feature>
<feature type="transmembrane region" description="Helical" evidence="1">
    <location>
        <begin position="6"/>
        <end position="33"/>
    </location>
</feature>
<accession>A0A9Q3CJY1</accession>
<reference evidence="2" key="1">
    <citation type="submission" date="2021-03" db="EMBL/GenBank/DDBJ databases">
        <title>Draft genome sequence of rust myrtle Austropuccinia psidii MF-1, a brazilian biotype.</title>
        <authorList>
            <person name="Quecine M.C."/>
            <person name="Pachon D.M.R."/>
            <person name="Bonatelli M.L."/>
            <person name="Correr F.H."/>
            <person name="Franceschini L.M."/>
            <person name="Leite T.F."/>
            <person name="Margarido G.R.A."/>
            <person name="Almeida C.A."/>
            <person name="Ferrarezi J.A."/>
            <person name="Labate C.A."/>
        </authorList>
    </citation>
    <scope>NUCLEOTIDE SEQUENCE</scope>
    <source>
        <strain evidence="2">MF-1</strain>
    </source>
</reference>
<feature type="transmembrane region" description="Helical" evidence="1">
    <location>
        <begin position="84"/>
        <end position="107"/>
    </location>
</feature>
<dbReference type="AlphaFoldDB" id="A0A9Q3CJY1"/>
<comment type="caution">
    <text evidence="2">The sequence shown here is derived from an EMBL/GenBank/DDBJ whole genome shotgun (WGS) entry which is preliminary data.</text>
</comment>
<feature type="transmembrane region" description="Helical" evidence="1">
    <location>
        <begin position="251"/>
        <end position="270"/>
    </location>
</feature>
<evidence type="ECO:0000256" key="1">
    <source>
        <dbReference type="SAM" id="Phobius"/>
    </source>
</evidence>
<dbReference type="EMBL" id="AVOT02007623">
    <property type="protein sequence ID" value="MBW0484303.1"/>
    <property type="molecule type" value="Genomic_DNA"/>
</dbReference>
<gene>
    <name evidence="2" type="ORF">O181_024018</name>
</gene>
<evidence type="ECO:0000313" key="3">
    <source>
        <dbReference type="Proteomes" id="UP000765509"/>
    </source>
</evidence>
<feature type="transmembrane region" description="Helical" evidence="1">
    <location>
        <begin position="167"/>
        <end position="189"/>
    </location>
</feature>
<feature type="transmembrane region" description="Helical" evidence="1">
    <location>
        <begin position="45"/>
        <end position="64"/>
    </location>
</feature>